<evidence type="ECO:0000256" key="2">
    <source>
        <dbReference type="ARBA" id="ARBA00022723"/>
    </source>
</evidence>
<evidence type="ECO:0000259" key="8">
    <source>
        <dbReference type="Pfam" id="PF01435"/>
    </source>
</evidence>
<dbReference type="Pfam" id="PF01435">
    <property type="entry name" value="Peptidase_M48"/>
    <property type="match status" value="1"/>
</dbReference>
<accession>A0A2C5Y4F2</accession>
<dbReference type="GO" id="GO:0046872">
    <property type="term" value="F:metal ion binding"/>
    <property type="evidence" value="ECO:0007669"/>
    <property type="project" value="UniProtKB-KW"/>
</dbReference>
<dbReference type="Proteomes" id="UP000224854">
    <property type="component" value="Unassembled WGS sequence"/>
</dbReference>
<keyword evidence="7" id="KW-0812">Transmembrane</keyword>
<evidence type="ECO:0000256" key="1">
    <source>
        <dbReference type="ARBA" id="ARBA00022670"/>
    </source>
</evidence>
<proteinExistence type="inferred from homology"/>
<dbReference type="Gene3D" id="3.30.2010.10">
    <property type="entry name" value="Metalloproteases ('zincins'), catalytic domain"/>
    <property type="match status" value="1"/>
</dbReference>
<comment type="similarity">
    <text evidence="6">Belongs to the peptidase M48 family.</text>
</comment>
<gene>
    <name evidence="9" type="ORF">CDD82_5005</name>
</gene>
<evidence type="ECO:0000256" key="5">
    <source>
        <dbReference type="ARBA" id="ARBA00023049"/>
    </source>
</evidence>
<comment type="cofactor">
    <cofactor evidence="6">
        <name>Zn(2+)</name>
        <dbReference type="ChEBI" id="CHEBI:29105"/>
    </cofactor>
    <text evidence="6">Binds 1 zinc ion per subunit.</text>
</comment>
<dbReference type="InterPro" id="IPR051156">
    <property type="entry name" value="Mito/Outer_Membr_Metalloprot"/>
</dbReference>
<dbReference type="GO" id="GO:0006515">
    <property type="term" value="P:protein quality control for misfolded or incompletely synthesized proteins"/>
    <property type="evidence" value="ECO:0007669"/>
    <property type="project" value="TreeGrafter"/>
</dbReference>
<keyword evidence="2" id="KW-0479">Metal-binding</keyword>
<evidence type="ECO:0000256" key="3">
    <source>
        <dbReference type="ARBA" id="ARBA00022801"/>
    </source>
</evidence>
<comment type="caution">
    <text evidence="9">The sequence shown here is derived from an EMBL/GenBank/DDBJ whole genome shotgun (WGS) entry which is preliminary data.</text>
</comment>
<dbReference type="GO" id="GO:0005743">
    <property type="term" value="C:mitochondrial inner membrane"/>
    <property type="evidence" value="ECO:0007669"/>
    <property type="project" value="TreeGrafter"/>
</dbReference>
<dbReference type="InterPro" id="IPR001915">
    <property type="entry name" value="Peptidase_M48"/>
</dbReference>
<dbReference type="OrthoDB" id="7464992at2759"/>
<keyword evidence="10" id="KW-1185">Reference proteome</keyword>
<dbReference type="PANTHER" id="PTHR22726:SF1">
    <property type="entry name" value="METALLOENDOPEPTIDASE OMA1, MITOCHONDRIAL"/>
    <property type="match status" value="1"/>
</dbReference>
<dbReference type="GO" id="GO:0004222">
    <property type="term" value="F:metalloendopeptidase activity"/>
    <property type="evidence" value="ECO:0007669"/>
    <property type="project" value="InterPro"/>
</dbReference>
<keyword evidence="4 6" id="KW-0862">Zinc</keyword>
<dbReference type="PANTHER" id="PTHR22726">
    <property type="entry name" value="METALLOENDOPEPTIDASE OMA1"/>
    <property type="match status" value="1"/>
</dbReference>
<organism evidence="9 10">
    <name type="scientific">Ophiocordyceps australis</name>
    <dbReference type="NCBI Taxonomy" id="1399860"/>
    <lineage>
        <taxon>Eukaryota</taxon>
        <taxon>Fungi</taxon>
        <taxon>Dikarya</taxon>
        <taxon>Ascomycota</taxon>
        <taxon>Pezizomycotina</taxon>
        <taxon>Sordariomycetes</taxon>
        <taxon>Hypocreomycetidae</taxon>
        <taxon>Hypocreales</taxon>
        <taxon>Ophiocordycipitaceae</taxon>
        <taxon>Ophiocordyceps</taxon>
    </lineage>
</organism>
<dbReference type="GO" id="GO:0034982">
    <property type="term" value="P:mitochondrial protein processing"/>
    <property type="evidence" value="ECO:0007669"/>
    <property type="project" value="TreeGrafter"/>
</dbReference>
<keyword evidence="7" id="KW-0472">Membrane</keyword>
<dbReference type="AlphaFoldDB" id="A0A2C5Y4F2"/>
<evidence type="ECO:0000256" key="6">
    <source>
        <dbReference type="RuleBase" id="RU003983"/>
    </source>
</evidence>
<reference evidence="9 10" key="1">
    <citation type="submission" date="2017-06" db="EMBL/GenBank/DDBJ databases">
        <title>Ant-infecting Ophiocordyceps genomes reveal a high diversity of potential behavioral manipulation genes and a possible major role for enterotoxins.</title>
        <authorList>
            <person name="De Bekker C."/>
            <person name="Evans H.C."/>
            <person name="Brachmann A."/>
            <person name="Hughes D.P."/>
        </authorList>
    </citation>
    <scope>NUCLEOTIDE SEQUENCE [LARGE SCALE GENOMIC DNA]</scope>
    <source>
        <strain evidence="9 10">1348a</strain>
    </source>
</reference>
<keyword evidence="5 6" id="KW-0482">Metalloprotease</keyword>
<name>A0A2C5Y4F2_9HYPO</name>
<evidence type="ECO:0000313" key="10">
    <source>
        <dbReference type="Proteomes" id="UP000224854"/>
    </source>
</evidence>
<keyword evidence="3 6" id="KW-0378">Hydrolase</keyword>
<sequence>MATQTHLRNARPLVSDAAARRFAKAGTGRRQRLIILAVIVVSVGYYLSSVQRVPATGRWRFNILSDDLVAAAYAGSEEQTIRAIAAQGGRFLSRWDSRTMIVERVMNRLIPVSGIKDQNWDIYVIDDPRTANAFVLPGGKVFVYSGILNVCGSQDALAAVLGHEIAHSTASHAAERLSAAWVGNITLGSLFFLAGAAQGLVLFGIWNLIGGYYLQDLLFYLPMGRKQESEADYIGLMMMAEACYDPRTAVGFWKRMEDIQHHGGIELPEMLSTHPTSEHRVAQIESWMPAALKKRSESDCKGTAAFAKRFRSTLRGGFPLVSNPWK</sequence>
<keyword evidence="1 6" id="KW-0645">Protease</keyword>
<dbReference type="EMBL" id="NJEU01000044">
    <property type="protein sequence ID" value="PHH82749.1"/>
    <property type="molecule type" value="Genomic_DNA"/>
</dbReference>
<evidence type="ECO:0000313" key="9">
    <source>
        <dbReference type="EMBL" id="PHH82749.1"/>
    </source>
</evidence>
<feature type="domain" description="Peptidase M48" evidence="8">
    <location>
        <begin position="100"/>
        <end position="287"/>
    </location>
</feature>
<evidence type="ECO:0000256" key="7">
    <source>
        <dbReference type="SAM" id="Phobius"/>
    </source>
</evidence>
<evidence type="ECO:0000256" key="4">
    <source>
        <dbReference type="ARBA" id="ARBA00022833"/>
    </source>
</evidence>
<feature type="transmembrane region" description="Helical" evidence="7">
    <location>
        <begin position="33"/>
        <end position="50"/>
    </location>
</feature>
<protein>
    <recommendedName>
        <fullName evidence="8">Peptidase M48 domain-containing protein</fullName>
    </recommendedName>
</protein>
<keyword evidence="7" id="KW-1133">Transmembrane helix</keyword>
<dbReference type="CDD" id="cd07331">
    <property type="entry name" value="M48C_Oma1_like"/>
    <property type="match status" value="1"/>
</dbReference>